<evidence type="ECO:0000313" key="7">
    <source>
        <dbReference type="EMBL" id="MPA54498.1"/>
    </source>
</evidence>
<dbReference type="PRINTS" id="PR00724">
    <property type="entry name" value="CRBOXYPTASEC"/>
</dbReference>
<feature type="signal peptide" evidence="6">
    <location>
        <begin position="1"/>
        <end position="32"/>
    </location>
</feature>
<dbReference type="GO" id="GO:0016747">
    <property type="term" value="F:acyltransferase activity, transferring groups other than amino-acyl groups"/>
    <property type="evidence" value="ECO:0007669"/>
    <property type="project" value="TreeGrafter"/>
</dbReference>
<gene>
    <name evidence="7" type="ORF">Din_023939</name>
</gene>
<dbReference type="InterPro" id="IPR029058">
    <property type="entry name" value="AB_hydrolase_fold"/>
</dbReference>
<dbReference type="PROSITE" id="PS00560">
    <property type="entry name" value="CARBOXYPEPT_SER_HIS"/>
    <property type="match status" value="1"/>
</dbReference>
<evidence type="ECO:0000256" key="2">
    <source>
        <dbReference type="ARBA" id="ARBA00022645"/>
    </source>
</evidence>
<evidence type="ECO:0000256" key="5">
    <source>
        <dbReference type="ARBA" id="ARBA00023180"/>
    </source>
</evidence>
<keyword evidence="4 7" id="KW-0378">Hydrolase</keyword>
<dbReference type="GO" id="GO:0019748">
    <property type="term" value="P:secondary metabolic process"/>
    <property type="evidence" value="ECO:0007669"/>
    <property type="project" value="TreeGrafter"/>
</dbReference>
<dbReference type="GO" id="GO:0004185">
    <property type="term" value="F:serine-type carboxypeptidase activity"/>
    <property type="evidence" value="ECO:0007669"/>
    <property type="project" value="InterPro"/>
</dbReference>
<dbReference type="EC" id="3.4.16.-" evidence="7"/>
<dbReference type="FunFam" id="3.40.50.12670:FF:000002">
    <property type="entry name" value="Carboxypeptidase"/>
    <property type="match status" value="1"/>
</dbReference>
<dbReference type="SUPFAM" id="SSF53474">
    <property type="entry name" value="alpha/beta-Hydrolases"/>
    <property type="match status" value="1"/>
</dbReference>
<dbReference type="Pfam" id="PF00450">
    <property type="entry name" value="Peptidase_S10"/>
    <property type="match status" value="1"/>
</dbReference>
<protein>
    <submittedName>
        <fullName evidence="7">Putative serine carboxypeptidase-like 18</fullName>
        <ecNumber evidence="7">3.4.16.-</ecNumber>
    </submittedName>
</protein>
<dbReference type="AlphaFoldDB" id="A0A5B7AEW3"/>
<evidence type="ECO:0000256" key="1">
    <source>
        <dbReference type="ARBA" id="ARBA00009431"/>
    </source>
</evidence>
<dbReference type="FunFam" id="3.40.50.1820:FF:000072">
    <property type="entry name" value="Serine carboxypeptidase-like 19"/>
    <property type="match status" value="1"/>
</dbReference>
<sequence length="482" mass="53449">MALKVTSFDSNCYTSWLCLHFLLLLVLSGIAASSTNATIVTSLPGFSGDLPFVLETGYVGVGESEEVQLFYYFVESQRTPAQDPLMLWLTGGPGCSGLSALVYESGPLNIDYKEYNGSSPTLRLNENAWTQGVSIIYMDAPVGTGFSYSTTTEGYHSDDYKSVADLYEFLGKWLLDHPDFATNNLYIGGDSYSGIPVPMLVQKISDGTKAGNYPFMNIRGYVLGNPKTDTFIDDNARIPHAYGLTLISPEVYEATKESCNGDYVNVNASNEACVSDIQTIDALLSKINLLNILEPSCSAVSLESSKIELNRRFLKDNSKDVILSSVPRSSAYWCRDYTYVPLGVWANMKEVQEALNVRNETVEFWTHCNSSLDYTNLVTSSVEYHLNLTSVGLRALIYSGDHDLSIPTLATQEWLASLNITLDSSWRGWSIDGQTAGYVKKYTNNDFSLTYATIKGAGHIAPEYKPKECYTMVDRWFAYYPL</sequence>
<comment type="similarity">
    <text evidence="1">Belongs to the peptidase S10 family.</text>
</comment>
<keyword evidence="5" id="KW-0325">Glycoprotein</keyword>
<dbReference type="PANTHER" id="PTHR11802">
    <property type="entry name" value="SERINE PROTEASE FAMILY S10 SERINE CARBOXYPEPTIDASE"/>
    <property type="match status" value="1"/>
</dbReference>
<keyword evidence="6" id="KW-0732">Signal</keyword>
<dbReference type="PANTHER" id="PTHR11802:SF413">
    <property type="entry name" value="PEPTIDASE S10, SERINE CARBOXYPEPTIDASE, ALPHA_BETA HYDROLASE-RELATED"/>
    <property type="match status" value="1"/>
</dbReference>
<name>A0A5B7AEW3_DAVIN</name>
<dbReference type="GO" id="GO:0006508">
    <property type="term" value="P:proteolysis"/>
    <property type="evidence" value="ECO:0007669"/>
    <property type="project" value="UniProtKB-KW"/>
</dbReference>
<keyword evidence="2 7" id="KW-0121">Carboxypeptidase</keyword>
<organism evidence="7">
    <name type="scientific">Davidia involucrata</name>
    <name type="common">Dove tree</name>
    <dbReference type="NCBI Taxonomy" id="16924"/>
    <lineage>
        <taxon>Eukaryota</taxon>
        <taxon>Viridiplantae</taxon>
        <taxon>Streptophyta</taxon>
        <taxon>Embryophyta</taxon>
        <taxon>Tracheophyta</taxon>
        <taxon>Spermatophyta</taxon>
        <taxon>Magnoliopsida</taxon>
        <taxon>eudicotyledons</taxon>
        <taxon>Gunneridae</taxon>
        <taxon>Pentapetalae</taxon>
        <taxon>asterids</taxon>
        <taxon>Cornales</taxon>
        <taxon>Nyssaceae</taxon>
        <taxon>Davidia</taxon>
    </lineage>
</organism>
<evidence type="ECO:0000256" key="3">
    <source>
        <dbReference type="ARBA" id="ARBA00022670"/>
    </source>
</evidence>
<reference evidence="7" key="1">
    <citation type="submission" date="2019-08" db="EMBL/GenBank/DDBJ databases">
        <title>Reference gene set and small RNA set construction with multiple tissues from Davidia involucrata Baill.</title>
        <authorList>
            <person name="Yang H."/>
            <person name="Zhou C."/>
            <person name="Li G."/>
            <person name="Wang J."/>
            <person name="Gao P."/>
            <person name="Wang M."/>
            <person name="Wang R."/>
            <person name="Zhao Y."/>
        </authorList>
    </citation>
    <scope>NUCLEOTIDE SEQUENCE</scope>
    <source>
        <tissue evidence="7">Mixed with DoveR01_LX</tissue>
    </source>
</reference>
<dbReference type="InterPro" id="IPR001563">
    <property type="entry name" value="Peptidase_S10"/>
</dbReference>
<accession>A0A5B7AEW3</accession>
<keyword evidence="3" id="KW-0645">Protease</keyword>
<dbReference type="InterPro" id="IPR033124">
    <property type="entry name" value="Ser_caboxypep_his_AS"/>
</dbReference>
<evidence type="ECO:0000256" key="4">
    <source>
        <dbReference type="ARBA" id="ARBA00022801"/>
    </source>
</evidence>
<evidence type="ECO:0000256" key="6">
    <source>
        <dbReference type="SAM" id="SignalP"/>
    </source>
</evidence>
<feature type="chain" id="PRO_5022659886" evidence="6">
    <location>
        <begin position="33"/>
        <end position="482"/>
    </location>
</feature>
<proteinExistence type="inferred from homology"/>
<dbReference type="EMBL" id="GHES01023939">
    <property type="protein sequence ID" value="MPA54498.1"/>
    <property type="molecule type" value="Transcribed_RNA"/>
</dbReference>
<dbReference type="Gene3D" id="3.40.50.1820">
    <property type="entry name" value="alpha/beta hydrolase"/>
    <property type="match status" value="1"/>
</dbReference>
<dbReference type="Gene3D" id="3.40.50.12670">
    <property type="match status" value="1"/>
</dbReference>